<dbReference type="PANTHER" id="PTHR45793:SF5">
    <property type="entry name" value="HOMEOTIC PROTEIN OCELLILESS"/>
    <property type="match status" value="1"/>
</dbReference>
<feature type="compositionally biased region" description="Polar residues" evidence="6">
    <location>
        <begin position="105"/>
        <end position="116"/>
    </location>
</feature>
<feature type="compositionally biased region" description="Low complexity" evidence="6">
    <location>
        <begin position="83"/>
        <end position="93"/>
    </location>
</feature>
<dbReference type="GO" id="GO:0005634">
    <property type="term" value="C:nucleus"/>
    <property type="evidence" value="ECO:0007669"/>
    <property type="project" value="UniProtKB-SubCell"/>
</dbReference>
<organism evidence="7 8">
    <name type="scientific">Ignelater luminosus</name>
    <name type="common">Cucubano</name>
    <name type="synonym">Pyrophorus luminosus</name>
    <dbReference type="NCBI Taxonomy" id="2038154"/>
    <lineage>
        <taxon>Eukaryota</taxon>
        <taxon>Metazoa</taxon>
        <taxon>Ecdysozoa</taxon>
        <taxon>Arthropoda</taxon>
        <taxon>Hexapoda</taxon>
        <taxon>Insecta</taxon>
        <taxon>Pterygota</taxon>
        <taxon>Neoptera</taxon>
        <taxon>Endopterygota</taxon>
        <taxon>Coleoptera</taxon>
        <taxon>Polyphaga</taxon>
        <taxon>Elateriformia</taxon>
        <taxon>Elateroidea</taxon>
        <taxon>Elateridae</taxon>
        <taxon>Agrypninae</taxon>
        <taxon>Pyrophorini</taxon>
        <taxon>Ignelater</taxon>
    </lineage>
</organism>
<name>A0A8K0C7H9_IGNLU</name>
<evidence type="ECO:0000313" key="7">
    <source>
        <dbReference type="EMBL" id="KAF2879217.1"/>
    </source>
</evidence>
<sequence length="235" mass="26057">MEIDREIFARGVGLQINQSWVCTLNSDVILMVWFKNRRAKCRQQAHQQQKVTTRNAGAKAKPSKASPLASRTANTTPTNAPQVPTSSSSPPVTVKKEAPQVPNAYRSNNGNLTPLGSNTSSVITTPSPPITPSGSNPPLSYQHDSYNTFNWHTNSHNSSPHHYYGQNYNATYYSQMEYFNQQGGQNQMQMGNHMSGTYQMSGYPGGMAMGMATPHHQNFSPRHPDCSLDYMNQMV</sequence>
<evidence type="ECO:0008006" key="9">
    <source>
        <dbReference type="Google" id="ProtNLM"/>
    </source>
</evidence>
<keyword evidence="2" id="KW-0217">Developmental protein</keyword>
<evidence type="ECO:0000256" key="1">
    <source>
        <dbReference type="ARBA" id="ARBA00004123"/>
    </source>
</evidence>
<keyword evidence="8" id="KW-1185">Reference proteome</keyword>
<dbReference type="Proteomes" id="UP000801492">
    <property type="component" value="Unassembled WGS sequence"/>
</dbReference>
<comment type="subcellular location">
    <subcellularLocation>
        <location evidence="1">Nucleus</location>
    </subcellularLocation>
</comment>
<dbReference type="OrthoDB" id="6159439at2759"/>
<proteinExistence type="predicted"/>
<dbReference type="AlphaFoldDB" id="A0A8K0C7H9"/>
<comment type="caution">
    <text evidence="7">The sequence shown here is derived from an EMBL/GenBank/DDBJ whole genome shotgun (WGS) entry which is preliminary data.</text>
</comment>
<evidence type="ECO:0000256" key="3">
    <source>
        <dbReference type="ARBA" id="ARBA00023125"/>
    </source>
</evidence>
<gene>
    <name evidence="7" type="ORF">ILUMI_26955</name>
</gene>
<evidence type="ECO:0000256" key="6">
    <source>
        <dbReference type="SAM" id="MobiDB-lite"/>
    </source>
</evidence>
<feature type="compositionally biased region" description="Polar residues" evidence="6">
    <location>
        <begin position="71"/>
        <end position="82"/>
    </location>
</feature>
<evidence type="ECO:0000256" key="5">
    <source>
        <dbReference type="ARBA" id="ARBA00023242"/>
    </source>
</evidence>
<keyword evidence="4" id="KW-0371">Homeobox</keyword>
<feature type="compositionally biased region" description="Low complexity" evidence="6">
    <location>
        <begin position="56"/>
        <end position="70"/>
    </location>
</feature>
<evidence type="ECO:0000256" key="4">
    <source>
        <dbReference type="ARBA" id="ARBA00023155"/>
    </source>
</evidence>
<feature type="region of interest" description="Disordered" evidence="6">
    <location>
        <begin position="45"/>
        <end position="141"/>
    </location>
</feature>
<dbReference type="GO" id="GO:0000981">
    <property type="term" value="F:DNA-binding transcription factor activity, RNA polymerase II-specific"/>
    <property type="evidence" value="ECO:0007669"/>
    <property type="project" value="TreeGrafter"/>
</dbReference>
<reference evidence="7" key="1">
    <citation type="submission" date="2019-08" db="EMBL/GenBank/DDBJ databases">
        <title>The genome of the North American firefly Photinus pyralis.</title>
        <authorList>
            <consortium name="Photinus pyralis genome working group"/>
            <person name="Fallon T.R."/>
            <person name="Sander Lower S.E."/>
            <person name="Weng J.-K."/>
        </authorList>
    </citation>
    <scope>NUCLEOTIDE SEQUENCE</scope>
    <source>
        <strain evidence="7">TRF0915ILg1</strain>
        <tissue evidence="7">Whole body</tissue>
    </source>
</reference>
<protein>
    <recommendedName>
        <fullName evidence="9">Homeobox domain-containing protein</fullName>
    </recommendedName>
</protein>
<accession>A0A8K0C7H9</accession>
<feature type="compositionally biased region" description="Polar residues" evidence="6">
    <location>
        <begin position="45"/>
        <end position="55"/>
    </location>
</feature>
<evidence type="ECO:0000313" key="8">
    <source>
        <dbReference type="Proteomes" id="UP000801492"/>
    </source>
</evidence>
<dbReference type="EMBL" id="VTPC01091209">
    <property type="protein sequence ID" value="KAF2879217.1"/>
    <property type="molecule type" value="Genomic_DNA"/>
</dbReference>
<keyword evidence="3" id="KW-0238">DNA-binding</keyword>
<dbReference type="PANTHER" id="PTHR45793">
    <property type="entry name" value="HOMEOBOX PROTEIN"/>
    <property type="match status" value="1"/>
</dbReference>
<dbReference type="GO" id="GO:0000978">
    <property type="term" value="F:RNA polymerase II cis-regulatory region sequence-specific DNA binding"/>
    <property type="evidence" value="ECO:0007669"/>
    <property type="project" value="TreeGrafter"/>
</dbReference>
<keyword evidence="5" id="KW-0539">Nucleus</keyword>
<evidence type="ECO:0000256" key="2">
    <source>
        <dbReference type="ARBA" id="ARBA00022473"/>
    </source>
</evidence>